<comment type="caution">
    <text evidence="2">The sequence shown here is derived from an EMBL/GenBank/DDBJ whole genome shotgun (WGS) entry which is preliminary data.</text>
</comment>
<sequence length="95" mass="10630">MKPGRSHREAKDWSDAPGSPSNDPVTEVAKRAKSLAGKKQRAWRFNKAITRCSLPCYCQASCPCEGNYCCCCCWRVLINGADWSVVLCDLDLWES</sequence>
<name>A0A5B7KBU9_PORTR</name>
<evidence type="ECO:0000313" key="3">
    <source>
        <dbReference type="Proteomes" id="UP000324222"/>
    </source>
</evidence>
<evidence type="ECO:0000256" key="1">
    <source>
        <dbReference type="SAM" id="MobiDB-lite"/>
    </source>
</evidence>
<accession>A0A5B7KBU9</accession>
<feature type="compositionally biased region" description="Basic and acidic residues" evidence="1">
    <location>
        <begin position="1"/>
        <end position="14"/>
    </location>
</feature>
<evidence type="ECO:0000313" key="2">
    <source>
        <dbReference type="EMBL" id="MPD02055.1"/>
    </source>
</evidence>
<feature type="region of interest" description="Disordered" evidence="1">
    <location>
        <begin position="1"/>
        <end position="30"/>
    </location>
</feature>
<dbReference type="AlphaFoldDB" id="A0A5B7KBU9"/>
<protein>
    <submittedName>
        <fullName evidence="2">Uncharacterized protein</fullName>
    </submittedName>
</protein>
<keyword evidence="3" id="KW-1185">Reference proteome</keyword>
<dbReference type="EMBL" id="VSRR010129712">
    <property type="protein sequence ID" value="MPD02055.1"/>
    <property type="molecule type" value="Genomic_DNA"/>
</dbReference>
<proteinExistence type="predicted"/>
<dbReference type="Proteomes" id="UP000324222">
    <property type="component" value="Unassembled WGS sequence"/>
</dbReference>
<gene>
    <name evidence="2" type="ORF">E2C01_097610</name>
</gene>
<organism evidence="2 3">
    <name type="scientific">Portunus trituberculatus</name>
    <name type="common">Swimming crab</name>
    <name type="synonym">Neptunus trituberculatus</name>
    <dbReference type="NCBI Taxonomy" id="210409"/>
    <lineage>
        <taxon>Eukaryota</taxon>
        <taxon>Metazoa</taxon>
        <taxon>Ecdysozoa</taxon>
        <taxon>Arthropoda</taxon>
        <taxon>Crustacea</taxon>
        <taxon>Multicrustacea</taxon>
        <taxon>Malacostraca</taxon>
        <taxon>Eumalacostraca</taxon>
        <taxon>Eucarida</taxon>
        <taxon>Decapoda</taxon>
        <taxon>Pleocyemata</taxon>
        <taxon>Brachyura</taxon>
        <taxon>Eubrachyura</taxon>
        <taxon>Portunoidea</taxon>
        <taxon>Portunidae</taxon>
        <taxon>Portuninae</taxon>
        <taxon>Portunus</taxon>
    </lineage>
</organism>
<reference evidence="2 3" key="1">
    <citation type="submission" date="2019-05" db="EMBL/GenBank/DDBJ databases">
        <title>Another draft genome of Portunus trituberculatus and its Hox gene families provides insights of decapod evolution.</title>
        <authorList>
            <person name="Jeong J.-H."/>
            <person name="Song I."/>
            <person name="Kim S."/>
            <person name="Choi T."/>
            <person name="Kim D."/>
            <person name="Ryu S."/>
            <person name="Kim W."/>
        </authorList>
    </citation>
    <scope>NUCLEOTIDE SEQUENCE [LARGE SCALE GENOMIC DNA]</scope>
    <source>
        <tissue evidence="2">Muscle</tissue>
    </source>
</reference>